<sequence>MGERSEAMRVLALLDDSRQSQAALVAAVALADEVSAELVGLFIEDLDLLRCAAFPFSREVGASTGLARPLETAELEASLARQVQRITRSLDEAVAGRALRHRLQVSRGQVVSEALAEVGPGDVLVLGKAGLSSRWGGSSRLGSTSRRLVLEAPCTVIIWDERHPPVPGPLRYIRGEAPTLPWGETLAEASRHHPLFRGREELATMAAPDLERFLAHARSGALVISRQTLTRLFAEDPDVLARLPVPVVVVP</sequence>
<dbReference type="EMBL" id="JBHRSQ010000040">
    <property type="protein sequence ID" value="MFC2993620.1"/>
    <property type="molecule type" value="Genomic_DNA"/>
</dbReference>
<dbReference type="RefSeq" id="WP_379761403.1">
    <property type="nucleotide sequence ID" value="NZ_JBHRSQ010000040.1"/>
</dbReference>
<dbReference type="Proteomes" id="UP001595386">
    <property type="component" value="Unassembled WGS sequence"/>
</dbReference>
<organism evidence="1 2">
    <name type="scientific">Halomonas tibetensis</name>
    <dbReference type="NCBI Taxonomy" id="2259590"/>
    <lineage>
        <taxon>Bacteria</taxon>
        <taxon>Pseudomonadati</taxon>
        <taxon>Pseudomonadota</taxon>
        <taxon>Gammaproteobacteria</taxon>
        <taxon>Oceanospirillales</taxon>
        <taxon>Halomonadaceae</taxon>
        <taxon>Halomonas</taxon>
    </lineage>
</organism>
<comment type="caution">
    <text evidence="1">The sequence shown here is derived from an EMBL/GenBank/DDBJ whole genome shotgun (WGS) entry which is preliminary data.</text>
</comment>
<gene>
    <name evidence="1" type="ORF">ACFODV_16495</name>
</gene>
<evidence type="ECO:0000313" key="1">
    <source>
        <dbReference type="EMBL" id="MFC2993620.1"/>
    </source>
</evidence>
<protein>
    <recommendedName>
        <fullName evidence="3">UspA domain-containing protein</fullName>
    </recommendedName>
</protein>
<dbReference type="SUPFAM" id="SSF52402">
    <property type="entry name" value="Adenine nucleotide alpha hydrolases-like"/>
    <property type="match status" value="1"/>
</dbReference>
<evidence type="ECO:0000313" key="2">
    <source>
        <dbReference type="Proteomes" id="UP001595386"/>
    </source>
</evidence>
<dbReference type="Gene3D" id="3.40.50.12370">
    <property type="match status" value="1"/>
</dbReference>
<evidence type="ECO:0008006" key="3">
    <source>
        <dbReference type="Google" id="ProtNLM"/>
    </source>
</evidence>
<proteinExistence type="predicted"/>
<name>A0ABV7BBK6_9GAMM</name>
<accession>A0ABV7BBK6</accession>
<reference evidence="2" key="1">
    <citation type="journal article" date="2019" name="Int. J. Syst. Evol. Microbiol.">
        <title>The Global Catalogue of Microorganisms (GCM) 10K type strain sequencing project: providing services to taxonomists for standard genome sequencing and annotation.</title>
        <authorList>
            <consortium name="The Broad Institute Genomics Platform"/>
            <consortium name="The Broad Institute Genome Sequencing Center for Infectious Disease"/>
            <person name="Wu L."/>
            <person name="Ma J."/>
        </authorList>
    </citation>
    <scope>NUCLEOTIDE SEQUENCE [LARGE SCALE GENOMIC DNA]</scope>
    <source>
        <strain evidence="2">KCTC 52660</strain>
    </source>
</reference>
<keyword evidence="2" id="KW-1185">Reference proteome</keyword>